<keyword evidence="3" id="KW-1185">Reference proteome</keyword>
<reference evidence="2 4" key="2">
    <citation type="submission" date="2018-06" db="EMBL/GenBank/DDBJ databases">
        <authorList>
            <consortium name="Pathogen Informatics"/>
            <person name="Doyle S."/>
        </authorList>
    </citation>
    <scope>NUCLEOTIDE SEQUENCE [LARGE SCALE GENOMIC DNA]</scope>
    <source>
        <strain evidence="2 4">NCTC12022</strain>
    </source>
</reference>
<dbReference type="PATRIC" id="fig|453.4.peg.1243"/>
<dbReference type="EMBL" id="UASS01000010">
    <property type="protein sequence ID" value="SPX60522.1"/>
    <property type="molecule type" value="Genomic_DNA"/>
</dbReference>
<dbReference type="AlphaFoldDB" id="A0A0W0TZZ8"/>
<dbReference type="EMBL" id="LNYB01000032">
    <property type="protein sequence ID" value="KTD01216.1"/>
    <property type="molecule type" value="Genomic_DNA"/>
</dbReference>
<dbReference type="Proteomes" id="UP000251942">
    <property type="component" value="Unassembled WGS sequence"/>
</dbReference>
<dbReference type="GO" id="GO:0006313">
    <property type="term" value="P:DNA transposition"/>
    <property type="evidence" value="ECO:0007669"/>
    <property type="project" value="InterPro"/>
</dbReference>
<sequence>MVIEPSVAWLLAPRINQSIAPRFLPPDVKMLIDWVQVSAGEPLLKEQRNEYNLWQHRIRDESDFCTHVNYIHFNPVKHGLVKEVIDWPFLILVASNQDLPKIAGRHVYEMNQIFVLM</sequence>
<dbReference type="RefSeq" id="WP_058444810.1">
    <property type="nucleotide sequence ID" value="NZ_CAAAHT010000027.1"/>
</dbReference>
<dbReference type="GO" id="GO:0004803">
    <property type="term" value="F:transposase activity"/>
    <property type="evidence" value="ECO:0007669"/>
    <property type="project" value="InterPro"/>
</dbReference>
<accession>A0A0W0TZZ8</accession>
<evidence type="ECO:0000313" key="4">
    <source>
        <dbReference type="Proteomes" id="UP000251942"/>
    </source>
</evidence>
<dbReference type="Gene3D" id="3.30.70.1290">
    <property type="entry name" value="Transposase IS200-like"/>
    <property type="match status" value="1"/>
</dbReference>
<proteinExistence type="predicted"/>
<dbReference type="Proteomes" id="UP000054698">
    <property type="component" value="Unassembled WGS sequence"/>
</dbReference>
<name>A0A0W0TZZ8_9GAMM</name>
<organism evidence="1 3">
    <name type="scientific">Legionella feeleii</name>
    <dbReference type="NCBI Taxonomy" id="453"/>
    <lineage>
        <taxon>Bacteria</taxon>
        <taxon>Pseudomonadati</taxon>
        <taxon>Pseudomonadota</taxon>
        <taxon>Gammaproteobacteria</taxon>
        <taxon>Legionellales</taxon>
        <taxon>Legionellaceae</taxon>
        <taxon>Legionella</taxon>
    </lineage>
</organism>
<gene>
    <name evidence="1" type="ORF">Lfee_1155</name>
    <name evidence="2" type="ORF">NCTC12022_01253</name>
</gene>
<dbReference type="SUPFAM" id="SSF143422">
    <property type="entry name" value="Transposase IS200-like"/>
    <property type="match status" value="1"/>
</dbReference>
<dbReference type="GO" id="GO:0003677">
    <property type="term" value="F:DNA binding"/>
    <property type="evidence" value="ECO:0007669"/>
    <property type="project" value="InterPro"/>
</dbReference>
<dbReference type="InterPro" id="IPR036515">
    <property type="entry name" value="Transposase_17_sf"/>
</dbReference>
<protein>
    <submittedName>
        <fullName evidence="2">Transposase and inactivated derivatives</fullName>
    </submittedName>
</protein>
<evidence type="ECO:0000313" key="2">
    <source>
        <dbReference type="EMBL" id="SPX60522.1"/>
    </source>
</evidence>
<evidence type="ECO:0000313" key="3">
    <source>
        <dbReference type="Proteomes" id="UP000054698"/>
    </source>
</evidence>
<reference evidence="1 3" key="1">
    <citation type="submission" date="2015-11" db="EMBL/GenBank/DDBJ databases">
        <title>Genomic analysis of 38 Legionella species identifies large and diverse effector repertoires.</title>
        <authorList>
            <person name="Burstein D."/>
            <person name="Amaro F."/>
            <person name="Zusman T."/>
            <person name="Lifshitz Z."/>
            <person name="Cohen O."/>
            <person name="Gilbert J.A."/>
            <person name="Pupko T."/>
            <person name="Shuman H.A."/>
            <person name="Segal G."/>
        </authorList>
    </citation>
    <scope>NUCLEOTIDE SEQUENCE [LARGE SCALE GENOMIC DNA]</scope>
    <source>
        <strain evidence="1 3">WO-44C</strain>
    </source>
</reference>
<evidence type="ECO:0000313" key="1">
    <source>
        <dbReference type="EMBL" id="KTD01216.1"/>
    </source>
</evidence>